<dbReference type="PANTHER" id="PTHR36705">
    <property type="entry name" value="CLAVATA3/ESR (CLE)-RELATED PROTEIN 20"/>
    <property type="match status" value="1"/>
</dbReference>
<evidence type="ECO:0000313" key="5">
    <source>
        <dbReference type="Proteomes" id="UP000008810"/>
    </source>
</evidence>
<organism evidence="3">
    <name type="scientific">Brachypodium distachyon</name>
    <name type="common">Purple false brome</name>
    <name type="synonym">Trachynia distachya</name>
    <dbReference type="NCBI Taxonomy" id="15368"/>
    <lineage>
        <taxon>Eukaryota</taxon>
        <taxon>Viridiplantae</taxon>
        <taxon>Streptophyta</taxon>
        <taxon>Embryophyta</taxon>
        <taxon>Tracheophyta</taxon>
        <taxon>Spermatophyta</taxon>
        <taxon>Magnoliopsida</taxon>
        <taxon>Liliopsida</taxon>
        <taxon>Poales</taxon>
        <taxon>Poaceae</taxon>
        <taxon>BOP clade</taxon>
        <taxon>Pooideae</taxon>
        <taxon>Stipodae</taxon>
        <taxon>Brachypodieae</taxon>
        <taxon>Brachypodium</taxon>
    </lineage>
</organism>
<dbReference type="InParanoid" id="A0A0Q3HUX6"/>
<feature type="chain" id="PRO_5036297540" evidence="2">
    <location>
        <begin position="30"/>
        <end position="90"/>
    </location>
</feature>
<evidence type="ECO:0000256" key="1">
    <source>
        <dbReference type="SAM" id="MobiDB-lite"/>
    </source>
</evidence>
<accession>A0A0Q3HUX6</accession>
<feature type="compositionally biased region" description="Low complexity" evidence="1">
    <location>
        <begin position="51"/>
        <end position="63"/>
    </location>
</feature>
<name>A0A0Q3HUX6_BRADI</name>
<dbReference type="Proteomes" id="UP000008810">
    <property type="component" value="Chromosome 3"/>
</dbReference>
<dbReference type="AlphaFoldDB" id="A0A0Q3HUX6"/>
<feature type="signal peptide" evidence="2">
    <location>
        <begin position="1"/>
        <end position="29"/>
    </location>
</feature>
<dbReference type="EMBL" id="CM000882">
    <property type="protein sequence ID" value="KQJ97338.1"/>
    <property type="molecule type" value="Genomic_DNA"/>
</dbReference>
<sequence length="90" mass="9681">MASSQQGTRMTLLLVALLLLSNMASVSHGRRIPELDAAMKTLEPPPAKGYSSEQTSSSSSTATQHPADDYPRMHSVSKRLVPQGPNPLHN</sequence>
<dbReference type="Gramene" id="KQJ97338">
    <property type="protein sequence ID" value="KQJ97338"/>
    <property type="gene ID" value="BRADI_3g30158v3"/>
</dbReference>
<reference evidence="4" key="3">
    <citation type="submission" date="2018-08" db="UniProtKB">
        <authorList>
            <consortium name="EnsemblPlants"/>
        </authorList>
    </citation>
    <scope>IDENTIFICATION</scope>
    <source>
        <strain evidence="4">cv. Bd21</strain>
    </source>
</reference>
<dbReference type="EnsemblPlants" id="KQJ97338">
    <property type="protein sequence ID" value="KQJ97338"/>
    <property type="gene ID" value="BRADI_3g30158v3"/>
</dbReference>
<gene>
    <name evidence="3" type="ORF">BRADI_3g30158v3</name>
</gene>
<reference evidence="3 4" key="1">
    <citation type="journal article" date="2010" name="Nature">
        <title>Genome sequencing and analysis of the model grass Brachypodium distachyon.</title>
        <authorList>
            <consortium name="International Brachypodium Initiative"/>
        </authorList>
    </citation>
    <scope>NUCLEOTIDE SEQUENCE [LARGE SCALE GENOMIC DNA]</scope>
    <source>
        <strain evidence="3 4">Bd21</strain>
    </source>
</reference>
<protein>
    <submittedName>
        <fullName evidence="3 4">Uncharacterized protein</fullName>
    </submittedName>
</protein>
<keyword evidence="5" id="KW-1185">Reference proteome</keyword>
<evidence type="ECO:0000313" key="3">
    <source>
        <dbReference type="EMBL" id="KQJ97338.1"/>
    </source>
</evidence>
<keyword evidence="2" id="KW-0732">Signal</keyword>
<proteinExistence type="predicted"/>
<feature type="region of interest" description="Disordered" evidence="1">
    <location>
        <begin position="36"/>
        <end position="90"/>
    </location>
</feature>
<reference evidence="3" key="2">
    <citation type="submission" date="2017-06" db="EMBL/GenBank/DDBJ databases">
        <title>WGS assembly of Brachypodium distachyon.</title>
        <authorList>
            <consortium name="The International Brachypodium Initiative"/>
            <person name="Lucas S."/>
            <person name="Harmon-Smith M."/>
            <person name="Lail K."/>
            <person name="Tice H."/>
            <person name="Grimwood J."/>
            <person name="Bruce D."/>
            <person name="Barry K."/>
            <person name="Shu S."/>
            <person name="Lindquist E."/>
            <person name="Wang M."/>
            <person name="Pitluck S."/>
            <person name="Vogel J.P."/>
            <person name="Garvin D.F."/>
            <person name="Mockler T.C."/>
            <person name="Schmutz J."/>
            <person name="Rokhsar D."/>
            <person name="Bevan M.W."/>
        </authorList>
    </citation>
    <scope>NUCLEOTIDE SEQUENCE</scope>
    <source>
        <strain evidence="3">Bd21</strain>
    </source>
</reference>
<dbReference type="PANTHER" id="PTHR36705:SF2">
    <property type="entry name" value="OS10G0502300 PROTEIN"/>
    <property type="match status" value="1"/>
</dbReference>
<dbReference type="OrthoDB" id="663321at2759"/>
<evidence type="ECO:0000256" key="2">
    <source>
        <dbReference type="SAM" id="SignalP"/>
    </source>
</evidence>
<evidence type="ECO:0000313" key="4">
    <source>
        <dbReference type="EnsemblPlants" id="KQJ97338"/>
    </source>
</evidence>